<feature type="transmembrane region" description="Helical" evidence="1">
    <location>
        <begin position="883"/>
        <end position="907"/>
    </location>
</feature>
<reference evidence="4" key="1">
    <citation type="journal article" date="2019" name="Int. J. Syst. Evol. Microbiol.">
        <title>The Global Catalogue of Microorganisms (GCM) 10K type strain sequencing project: providing services to taxonomists for standard genome sequencing and annotation.</title>
        <authorList>
            <consortium name="The Broad Institute Genomics Platform"/>
            <consortium name="The Broad Institute Genome Sequencing Center for Infectious Disease"/>
            <person name="Wu L."/>
            <person name="Ma J."/>
        </authorList>
    </citation>
    <scope>NUCLEOTIDE SEQUENCE [LARGE SCALE GENOMIC DNA]</scope>
    <source>
        <strain evidence="4">CGMCC 4.7152</strain>
    </source>
</reference>
<evidence type="ECO:0000313" key="3">
    <source>
        <dbReference type="EMBL" id="MFC4997492.1"/>
    </source>
</evidence>
<feature type="signal peptide" evidence="2">
    <location>
        <begin position="1"/>
        <end position="32"/>
    </location>
</feature>
<name>A0ABV9VM75_9ACTN</name>
<accession>A0ABV9VM75</accession>
<evidence type="ECO:0000256" key="2">
    <source>
        <dbReference type="SAM" id="SignalP"/>
    </source>
</evidence>
<protein>
    <recommendedName>
        <fullName evidence="5">FtsX-like permease family protein</fullName>
    </recommendedName>
</protein>
<keyword evidence="1" id="KW-0472">Membrane</keyword>
<feature type="transmembrane region" description="Helical" evidence="1">
    <location>
        <begin position="484"/>
        <end position="505"/>
    </location>
</feature>
<feature type="chain" id="PRO_5045535102" description="FtsX-like permease family protein" evidence="2">
    <location>
        <begin position="33"/>
        <end position="950"/>
    </location>
</feature>
<feature type="transmembrane region" description="Helical" evidence="1">
    <location>
        <begin position="284"/>
        <end position="305"/>
    </location>
</feature>
<feature type="transmembrane region" description="Helical" evidence="1">
    <location>
        <begin position="836"/>
        <end position="862"/>
    </location>
</feature>
<dbReference type="EMBL" id="JBHSIU010000010">
    <property type="protein sequence ID" value="MFC4997492.1"/>
    <property type="molecule type" value="Genomic_DNA"/>
</dbReference>
<gene>
    <name evidence="3" type="ORF">ACFPIJ_06610</name>
</gene>
<feature type="transmembrane region" description="Helical" evidence="1">
    <location>
        <begin position="400"/>
        <end position="418"/>
    </location>
</feature>
<organism evidence="3 4">
    <name type="scientific">Dactylosporangium cerinum</name>
    <dbReference type="NCBI Taxonomy" id="1434730"/>
    <lineage>
        <taxon>Bacteria</taxon>
        <taxon>Bacillati</taxon>
        <taxon>Actinomycetota</taxon>
        <taxon>Actinomycetes</taxon>
        <taxon>Micromonosporales</taxon>
        <taxon>Micromonosporaceae</taxon>
        <taxon>Dactylosporangium</taxon>
    </lineage>
</organism>
<keyword evidence="4" id="KW-1185">Reference proteome</keyword>
<feature type="transmembrane region" description="Helical" evidence="1">
    <location>
        <begin position="326"/>
        <end position="351"/>
    </location>
</feature>
<comment type="caution">
    <text evidence="3">The sequence shown here is derived from an EMBL/GenBank/DDBJ whole genome shotgun (WGS) entry which is preliminary data.</text>
</comment>
<feature type="transmembrane region" description="Helical" evidence="1">
    <location>
        <begin position="424"/>
        <end position="449"/>
    </location>
</feature>
<evidence type="ECO:0008006" key="5">
    <source>
        <dbReference type="Google" id="ProtNLM"/>
    </source>
</evidence>
<keyword evidence="1" id="KW-1133">Transmembrane helix</keyword>
<feature type="transmembrane region" description="Helical" evidence="1">
    <location>
        <begin position="922"/>
        <end position="943"/>
    </location>
</feature>
<dbReference type="RefSeq" id="WP_380113721.1">
    <property type="nucleotide sequence ID" value="NZ_JBHSIU010000010.1"/>
</dbReference>
<keyword evidence="2" id="KW-0732">Signal</keyword>
<keyword evidence="1" id="KW-0812">Transmembrane</keyword>
<proteinExistence type="predicted"/>
<sequence length="950" mass="97330">MIGLVLAMLWSRRGRAAAVMLLTALATAAALAAPVYLARADDRIVRTEVAGATPAERTVLITGEVQSSGGGSMANTFQSLAGGWLDTPGYATVFSAQFAAQPSNLELATAAQLSTIVFREGICEHVRVVAGRCLMGTGDAVLTGRTADRLGLRPGDTISLSGSRFDTTSNRFKRAGDPTALTVVGVVEPHDATEPYWGRAGGARDGFQVDRRTLDTFARPSELQSYDAYPLPGTITVDTLPALREWVVDAARRSTDEARLNTDLDVLLERIAERRAEVRATVPFAVAPVLLLAWAVITLAVSTVIRVRRFEHGVIALRGVARPGRWWLATGETLLSVLTGALLGFTAAGGWQTRGAWPYAAVAVLGALAVALTVALRTVSAPVSALLRQVDRHTARWRGFALEGVLVVAAVVAVVQVRGRPGGIALLAPALVMLAVAVVAGRVVPVLSGRSAARALRRRTLGRVRLAAVLAAFRLARRPVGARLLVLLTLAVGSLAFAAAATAAVDQRQRDQADLDTGAPVVLTVDATSRAQLLHAVRAADPDGRSAMAVVPIRPAENGEPAAVAVDAARLPAVALWPAGAGRAAEVAARLHPPATAAPVMLTGAKLTLDVTASALDRPDVVLAATVAPLDGQRTGVVELGTLVRGRQSYTTDTPMCTKGCRLVQISVRLPPYVGPTVVVTLHSPPAADWRVAAGASAATGADGITFTLPMTSQPGAGDLRPAGGPEQLPVVTTVPLPADGTFKTFGGRAVPVTGSDAARLPRVGTGGALVDLEYADIFAADDGRADGAEVWLSASAPPTIVDALRAQGLTVTGRRTVADARAGIAAGGTALGLRFYLFAGLLSVALGAAGLAVAAIGTTVADLRALRLQGLRRSTGRLVEPFAVLALVAAAGLAGVLAAAVAWGAVGGTLPGLTGTGLPPLAVPAATVAAALLALAVAGLAAQATATRR</sequence>
<evidence type="ECO:0000256" key="1">
    <source>
        <dbReference type="SAM" id="Phobius"/>
    </source>
</evidence>
<dbReference type="Proteomes" id="UP001595912">
    <property type="component" value="Unassembled WGS sequence"/>
</dbReference>
<evidence type="ECO:0000313" key="4">
    <source>
        <dbReference type="Proteomes" id="UP001595912"/>
    </source>
</evidence>
<feature type="transmembrane region" description="Helical" evidence="1">
    <location>
        <begin position="357"/>
        <end position="379"/>
    </location>
</feature>